<protein>
    <submittedName>
        <fullName evidence="1">Uncharacterized protein</fullName>
    </submittedName>
</protein>
<dbReference type="Proteomes" id="UP000660611">
    <property type="component" value="Unassembled WGS sequence"/>
</dbReference>
<sequence>MAITVLYAEGWRVESAVLDRDGTGERTWNLAVDPDGAEYWRTTSGLQELLHRHGLDVGDLTLAPPASIPVPSRLTDPHDECE</sequence>
<accession>A0A919PZD7</accession>
<name>A0A919PZD7_9ACTN</name>
<dbReference type="AlphaFoldDB" id="A0A919PZD7"/>
<evidence type="ECO:0000313" key="1">
    <source>
        <dbReference type="EMBL" id="GIG53161.1"/>
    </source>
</evidence>
<organism evidence="1 2">
    <name type="scientific">Dactylosporangium siamense</name>
    <dbReference type="NCBI Taxonomy" id="685454"/>
    <lineage>
        <taxon>Bacteria</taxon>
        <taxon>Bacillati</taxon>
        <taxon>Actinomycetota</taxon>
        <taxon>Actinomycetes</taxon>
        <taxon>Micromonosporales</taxon>
        <taxon>Micromonosporaceae</taxon>
        <taxon>Dactylosporangium</taxon>
    </lineage>
</organism>
<proteinExistence type="predicted"/>
<evidence type="ECO:0000313" key="2">
    <source>
        <dbReference type="Proteomes" id="UP000660611"/>
    </source>
</evidence>
<dbReference type="EMBL" id="BONQ01000215">
    <property type="protein sequence ID" value="GIG53161.1"/>
    <property type="molecule type" value="Genomic_DNA"/>
</dbReference>
<reference evidence="1" key="1">
    <citation type="submission" date="2021-01" db="EMBL/GenBank/DDBJ databases">
        <title>Whole genome shotgun sequence of Dactylosporangium siamense NBRC 106093.</title>
        <authorList>
            <person name="Komaki H."/>
            <person name="Tamura T."/>
        </authorList>
    </citation>
    <scope>NUCLEOTIDE SEQUENCE</scope>
    <source>
        <strain evidence="1">NBRC 106093</strain>
    </source>
</reference>
<dbReference type="RefSeq" id="WP_203854760.1">
    <property type="nucleotide sequence ID" value="NZ_BAAAVW010000030.1"/>
</dbReference>
<comment type="caution">
    <text evidence="1">The sequence shown here is derived from an EMBL/GenBank/DDBJ whole genome shotgun (WGS) entry which is preliminary data.</text>
</comment>
<keyword evidence="2" id="KW-1185">Reference proteome</keyword>
<gene>
    <name evidence="1" type="ORF">Dsi01nite_112020</name>
</gene>